<evidence type="ECO:0008006" key="4">
    <source>
        <dbReference type="Google" id="ProtNLM"/>
    </source>
</evidence>
<evidence type="ECO:0000313" key="2">
    <source>
        <dbReference type="EMBL" id="GGI55137.1"/>
    </source>
</evidence>
<sequence>MDNLDALTAAGLQLPSPAYLFGAILFGIIGYAAWRYGRKAGLPYPKWIGVALMLFPYAVSRTSLLYLVGGALCVALYISRA</sequence>
<keyword evidence="1" id="KW-1133">Transmembrane helix</keyword>
<dbReference type="Proteomes" id="UP000627205">
    <property type="component" value="Unassembled WGS sequence"/>
</dbReference>
<protein>
    <recommendedName>
        <fullName evidence="4">Amino acid transport protein</fullName>
    </recommendedName>
</protein>
<keyword evidence="1" id="KW-0812">Transmembrane</keyword>
<evidence type="ECO:0000313" key="3">
    <source>
        <dbReference type="Proteomes" id="UP000627205"/>
    </source>
</evidence>
<organism evidence="2 3">
    <name type="scientific">Oxalicibacterium solurbis</name>
    <dbReference type="NCBI Taxonomy" id="69280"/>
    <lineage>
        <taxon>Bacteria</taxon>
        <taxon>Pseudomonadati</taxon>
        <taxon>Pseudomonadota</taxon>
        <taxon>Betaproteobacteria</taxon>
        <taxon>Burkholderiales</taxon>
        <taxon>Oxalobacteraceae</taxon>
        <taxon>Oxalicibacterium</taxon>
    </lineage>
</organism>
<accession>A0A8J3B210</accession>
<reference evidence="2" key="2">
    <citation type="submission" date="2020-09" db="EMBL/GenBank/DDBJ databases">
        <authorList>
            <person name="Sun Q."/>
            <person name="Sedlacek I."/>
        </authorList>
    </citation>
    <scope>NUCLEOTIDE SEQUENCE</scope>
    <source>
        <strain evidence="2">CCM 7664</strain>
    </source>
</reference>
<feature type="transmembrane region" description="Helical" evidence="1">
    <location>
        <begin position="16"/>
        <end position="34"/>
    </location>
</feature>
<dbReference type="EMBL" id="BMDP01000003">
    <property type="protein sequence ID" value="GGI55137.1"/>
    <property type="molecule type" value="Genomic_DNA"/>
</dbReference>
<reference evidence="2" key="1">
    <citation type="journal article" date="2014" name="Int. J. Syst. Evol. Microbiol.">
        <title>Complete genome sequence of Corynebacterium casei LMG S-19264T (=DSM 44701T), isolated from a smear-ripened cheese.</title>
        <authorList>
            <consortium name="US DOE Joint Genome Institute (JGI-PGF)"/>
            <person name="Walter F."/>
            <person name="Albersmeier A."/>
            <person name="Kalinowski J."/>
            <person name="Ruckert C."/>
        </authorList>
    </citation>
    <scope>NUCLEOTIDE SEQUENCE</scope>
    <source>
        <strain evidence="2">CCM 7664</strain>
    </source>
</reference>
<evidence type="ECO:0000256" key="1">
    <source>
        <dbReference type="SAM" id="Phobius"/>
    </source>
</evidence>
<dbReference type="RefSeq" id="WP_188421893.1">
    <property type="nucleotide sequence ID" value="NZ_BMDP01000003.1"/>
</dbReference>
<keyword evidence="3" id="KW-1185">Reference proteome</keyword>
<comment type="caution">
    <text evidence="2">The sequence shown here is derived from an EMBL/GenBank/DDBJ whole genome shotgun (WGS) entry which is preliminary data.</text>
</comment>
<dbReference type="AlphaFoldDB" id="A0A8J3B210"/>
<feature type="transmembrane region" description="Helical" evidence="1">
    <location>
        <begin position="54"/>
        <end position="78"/>
    </location>
</feature>
<keyword evidence="1" id="KW-0472">Membrane</keyword>
<gene>
    <name evidence="2" type="ORF">GCM10011430_23110</name>
</gene>
<proteinExistence type="predicted"/>
<name>A0A8J3B210_9BURK</name>